<dbReference type="HAMAP" id="MF_00487">
    <property type="entry name" value="Malate_dehydrog_3"/>
    <property type="match status" value="1"/>
</dbReference>
<dbReference type="Pfam" id="PF00056">
    <property type="entry name" value="Ldh_1_N"/>
    <property type="match status" value="1"/>
</dbReference>
<evidence type="ECO:0000256" key="5">
    <source>
        <dbReference type="PIRSR" id="PIRSR000102-1"/>
    </source>
</evidence>
<feature type="domain" description="Lactate/malate dehydrogenase C-terminal" evidence="9">
    <location>
        <begin position="147"/>
        <end position="300"/>
    </location>
</feature>
<dbReference type="EMBL" id="CP051677">
    <property type="protein sequence ID" value="QJD78738.1"/>
    <property type="molecule type" value="Genomic_DNA"/>
</dbReference>
<dbReference type="RefSeq" id="WP_169550706.1">
    <property type="nucleotide sequence ID" value="NZ_CP051677.1"/>
</dbReference>
<feature type="binding site" evidence="4 7">
    <location>
        <position position="32"/>
    </location>
    <ligand>
        <name>NAD(+)</name>
        <dbReference type="ChEBI" id="CHEBI:57540"/>
    </ligand>
</feature>
<evidence type="ECO:0000256" key="4">
    <source>
        <dbReference type="HAMAP-Rule" id="MF_00487"/>
    </source>
</evidence>
<evidence type="ECO:0000256" key="1">
    <source>
        <dbReference type="ARBA" id="ARBA00022532"/>
    </source>
</evidence>
<comment type="catalytic activity">
    <reaction evidence="4">
        <text>(S)-malate + NAD(+) = oxaloacetate + NADH + H(+)</text>
        <dbReference type="Rhea" id="RHEA:21432"/>
        <dbReference type="ChEBI" id="CHEBI:15378"/>
        <dbReference type="ChEBI" id="CHEBI:15589"/>
        <dbReference type="ChEBI" id="CHEBI:16452"/>
        <dbReference type="ChEBI" id="CHEBI:57540"/>
        <dbReference type="ChEBI" id="CHEBI:57945"/>
        <dbReference type="EC" id="1.1.1.37"/>
    </reaction>
</comment>
<feature type="binding site" evidence="4 6">
    <location>
        <position position="88"/>
    </location>
    <ligand>
        <name>substrate</name>
    </ligand>
</feature>
<feature type="binding site" evidence="4 7">
    <location>
        <begin position="7"/>
        <end position="12"/>
    </location>
    <ligand>
        <name>NAD(+)</name>
        <dbReference type="ChEBI" id="CHEBI:57540"/>
    </ligand>
</feature>
<dbReference type="InterPro" id="IPR036291">
    <property type="entry name" value="NAD(P)-bd_dom_sf"/>
</dbReference>
<dbReference type="EC" id="1.1.1.37" evidence="4"/>
<dbReference type="SUPFAM" id="SSF51735">
    <property type="entry name" value="NAD(P)-binding Rossmann-fold domains"/>
    <property type="match status" value="1"/>
</dbReference>
<accession>A0A7L5DQF9</accession>
<dbReference type="CDD" id="cd01339">
    <property type="entry name" value="LDH-like_MDH"/>
    <property type="match status" value="1"/>
</dbReference>
<evidence type="ECO:0000256" key="2">
    <source>
        <dbReference type="ARBA" id="ARBA00023002"/>
    </source>
</evidence>
<keyword evidence="11" id="KW-1185">Reference proteome</keyword>
<feature type="binding site" evidence="4 6">
    <location>
        <position position="120"/>
    </location>
    <ligand>
        <name>substrate</name>
    </ligand>
</feature>
<proteinExistence type="inferred from homology"/>
<feature type="binding site" evidence="4 7">
    <location>
        <position position="95"/>
    </location>
    <ligand>
        <name>NAD(+)</name>
        <dbReference type="ChEBI" id="CHEBI:57540"/>
    </ligand>
</feature>
<dbReference type="PIRSF" id="PIRSF000102">
    <property type="entry name" value="Lac_mal_DH"/>
    <property type="match status" value="1"/>
</dbReference>
<dbReference type="Gene3D" id="3.90.110.10">
    <property type="entry name" value="Lactate dehydrogenase/glycoside hydrolase, family 4, C-terminal"/>
    <property type="match status" value="1"/>
</dbReference>
<evidence type="ECO:0000313" key="10">
    <source>
        <dbReference type="EMBL" id="QJD78738.1"/>
    </source>
</evidence>
<feature type="binding site" evidence="4 7">
    <location>
        <begin position="118"/>
        <end position="120"/>
    </location>
    <ligand>
        <name>NAD(+)</name>
        <dbReference type="ChEBI" id="CHEBI:57540"/>
    </ligand>
</feature>
<dbReference type="Gene3D" id="3.40.50.720">
    <property type="entry name" value="NAD(P)-binding Rossmann-like Domain"/>
    <property type="match status" value="1"/>
</dbReference>
<dbReference type="InterPro" id="IPR015955">
    <property type="entry name" value="Lactate_DH/Glyco_Ohase_4_C"/>
</dbReference>
<comment type="function">
    <text evidence="4">Catalyzes the reversible oxidation of malate to oxaloacetate.</text>
</comment>
<dbReference type="Pfam" id="PF02866">
    <property type="entry name" value="Ldh_1_C"/>
    <property type="match status" value="1"/>
</dbReference>
<dbReference type="NCBIfam" id="NF004863">
    <property type="entry name" value="PRK06223.1"/>
    <property type="match status" value="1"/>
</dbReference>
<protein>
    <recommendedName>
        <fullName evidence="4">Malate dehydrogenase</fullName>
        <ecNumber evidence="4">1.1.1.37</ecNumber>
    </recommendedName>
</protein>
<gene>
    <name evidence="4 10" type="primary">mdh</name>
    <name evidence="10" type="ORF">HH216_10080</name>
</gene>
<dbReference type="GO" id="GO:0006099">
    <property type="term" value="P:tricarboxylic acid cycle"/>
    <property type="evidence" value="ECO:0007669"/>
    <property type="project" value="UniProtKB-UniRule"/>
</dbReference>
<feature type="binding site" evidence="4 6">
    <location>
        <position position="82"/>
    </location>
    <ligand>
        <name>substrate</name>
    </ligand>
</feature>
<dbReference type="GO" id="GO:0006089">
    <property type="term" value="P:lactate metabolic process"/>
    <property type="evidence" value="ECO:0007669"/>
    <property type="project" value="TreeGrafter"/>
</dbReference>
<dbReference type="GO" id="GO:0030060">
    <property type="term" value="F:L-malate dehydrogenase (NAD+) activity"/>
    <property type="evidence" value="ECO:0007669"/>
    <property type="project" value="UniProtKB-UniRule"/>
</dbReference>
<feature type="binding site" evidence="4 6">
    <location>
        <position position="151"/>
    </location>
    <ligand>
        <name>substrate</name>
    </ligand>
</feature>
<feature type="domain" description="Lactate/malate dehydrogenase N-terminal" evidence="8">
    <location>
        <begin position="1"/>
        <end position="142"/>
    </location>
</feature>
<keyword evidence="3 4" id="KW-0520">NAD</keyword>
<dbReference type="PRINTS" id="PR00086">
    <property type="entry name" value="LLDHDRGNASE"/>
</dbReference>
<evidence type="ECO:0000259" key="8">
    <source>
        <dbReference type="Pfam" id="PF00056"/>
    </source>
</evidence>
<evidence type="ECO:0000256" key="7">
    <source>
        <dbReference type="PIRSR" id="PIRSR000102-3"/>
    </source>
</evidence>
<dbReference type="KEGG" id="srho:HH216_10080"/>
<evidence type="ECO:0000256" key="3">
    <source>
        <dbReference type="ARBA" id="ARBA00023027"/>
    </source>
</evidence>
<dbReference type="FunFam" id="3.40.50.720:FF:000018">
    <property type="entry name" value="Malate dehydrogenase"/>
    <property type="match status" value="1"/>
</dbReference>
<keyword evidence="1 4" id="KW-0816">Tricarboxylic acid cycle</keyword>
<reference evidence="10 11" key="1">
    <citation type="submission" date="2020-04" db="EMBL/GenBank/DDBJ databases">
        <title>Genome sequencing of novel species.</title>
        <authorList>
            <person name="Heo J."/>
            <person name="Kim S.-J."/>
            <person name="Kim J.-S."/>
            <person name="Hong S.-B."/>
            <person name="Kwon S.-W."/>
        </authorList>
    </citation>
    <scope>NUCLEOTIDE SEQUENCE [LARGE SCALE GENOMIC DNA]</scope>
    <source>
        <strain evidence="10 11">CJU-R4</strain>
    </source>
</reference>
<dbReference type="InterPro" id="IPR011275">
    <property type="entry name" value="Malate_DH_type3"/>
</dbReference>
<dbReference type="Proteomes" id="UP000501128">
    <property type="component" value="Chromosome"/>
</dbReference>
<dbReference type="AlphaFoldDB" id="A0A7L5DQF9"/>
<dbReference type="GO" id="GO:0004459">
    <property type="term" value="F:L-lactate dehydrogenase (NAD+) activity"/>
    <property type="evidence" value="ECO:0007669"/>
    <property type="project" value="TreeGrafter"/>
</dbReference>
<dbReference type="InterPro" id="IPR001236">
    <property type="entry name" value="Lactate/malate_DH_N"/>
</dbReference>
<name>A0A7L5DQF9_9BACT</name>
<dbReference type="NCBIfam" id="TIGR01763">
    <property type="entry name" value="MalateDH_bact"/>
    <property type="match status" value="1"/>
</dbReference>
<dbReference type="PANTHER" id="PTHR43128:SF16">
    <property type="entry name" value="L-LACTATE DEHYDROGENASE"/>
    <property type="match status" value="1"/>
</dbReference>
<dbReference type="PANTHER" id="PTHR43128">
    <property type="entry name" value="L-2-HYDROXYCARBOXYLATE DEHYDROGENASE (NAD(P)(+))"/>
    <property type="match status" value="1"/>
</dbReference>
<sequence length="311" mass="32746">MKVTVVGAGAVGATCADNIARRELAHEVVLLDIKEGISEGKSLDMLQASTLLDCDVKLTGSTNDYEKTAGSDVVVITSGLPRKPGMTREDLIGINAGIVKGVTENILKHSPDAIFIIISNPMDTMTYLALKSSGLPKKRVIGLGGALDSARFKTYLSLAMQCSPNDISASVIGGHGDTTMIPLTRLATKGGVPVSNFLDEETLKKVAADTMVGGATLTGLIGTSAWYAPGAAGAYMVESILRDQKRVIPSCVLLEGEYGQSDICLGVPVVLGRNGWEEIIDYKLNDEEQAAFNKSADAVRNMNGVLSTLNV</sequence>
<evidence type="ECO:0000259" key="9">
    <source>
        <dbReference type="Pfam" id="PF02866"/>
    </source>
</evidence>
<evidence type="ECO:0000256" key="6">
    <source>
        <dbReference type="PIRSR" id="PIRSR000102-2"/>
    </source>
</evidence>
<evidence type="ECO:0000313" key="11">
    <source>
        <dbReference type="Proteomes" id="UP000501128"/>
    </source>
</evidence>
<feature type="active site" description="Proton acceptor" evidence="4 5">
    <location>
        <position position="175"/>
    </location>
</feature>
<dbReference type="SUPFAM" id="SSF56327">
    <property type="entry name" value="LDH C-terminal domain-like"/>
    <property type="match status" value="1"/>
</dbReference>
<keyword evidence="2 4" id="KW-0560">Oxidoreductase</keyword>
<organism evidence="10 11">
    <name type="scientific">Spirosoma rhododendri</name>
    <dbReference type="NCBI Taxonomy" id="2728024"/>
    <lineage>
        <taxon>Bacteria</taxon>
        <taxon>Pseudomonadati</taxon>
        <taxon>Bacteroidota</taxon>
        <taxon>Cytophagia</taxon>
        <taxon>Cytophagales</taxon>
        <taxon>Cytophagaceae</taxon>
        <taxon>Spirosoma</taxon>
    </lineage>
</organism>
<dbReference type="InterPro" id="IPR022383">
    <property type="entry name" value="Lactate/malate_DH_C"/>
</dbReference>
<dbReference type="InterPro" id="IPR001557">
    <property type="entry name" value="L-lactate/malate_DH"/>
</dbReference>
<comment type="similarity">
    <text evidence="4">Belongs to the LDH/MDH superfamily. MDH type 3 family.</text>
</comment>